<accession>A0A834WVD1</accession>
<dbReference type="Proteomes" id="UP000634136">
    <property type="component" value="Unassembled WGS sequence"/>
</dbReference>
<gene>
    <name evidence="2" type="ORF">G2W53_015365</name>
</gene>
<dbReference type="AlphaFoldDB" id="A0A834WVD1"/>
<dbReference type="EMBL" id="JAAIUW010000005">
    <property type="protein sequence ID" value="KAF7833032.1"/>
    <property type="molecule type" value="Genomic_DNA"/>
</dbReference>
<reference evidence="2" key="1">
    <citation type="submission" date="2020-09" db="EMBL/GenBank/DDBJ databases">
        <title>Genome-Enabled Discovery of Anthraquinone Biosynthesis in Senna tora.</title>
        <authorList>
            <person name="Kang S.-H."/>
            <person name="Pandey R.P."/>
            <person name="Lee C.-M."/>
            <person name="Sim J.-S."/>
            <person name="Jeong J.-T."/>
            <person name="Choi B.-S."/>
            <person name="Jung M."/>
            <person name="Ginzburg D."/>
            <person name="Zhao K."/>
            <person name="Won S.Y."/>
            <person name="Oh T.-J."/>
            <person name="Yu Y."/>
            <person name="Kim N.-H."/>
            <person name="Lee O.R."/>
            <person name="Lee T.-H."/>
            <person name="Bashyal P."/>
            <person name="Kim T.-S."/>
            <person name="Lee W.-H."/>
            <person name="Kawkins C."/>
            <person name="Kim C.-K."/>
            <person name="Kim J.S."/>
            <person name="Ahn B.O."/>
            <person name="Rhee S.Y."/>
            <person name="Sohng J.K."/>
        </authorList>
    </citation>
    <scope>NUCLEOTIDE SEQUENCE</scope>
    <source>
        <tissue evidence="2">Leaf</tissue>
    </source>
</reference>
<organism evidence="2 3">
    <name type="scientific">Senna tora</name>
    <dbReference type="NCBI Taxonomy" id="362788"/>
    <lineage>
        <taxon>Eukaryota</taxon>
        <taxon>Viridiplantae</taxon>
        <taxon>Streptophyta</taxon>
        <taxon>Embryophyta</taxon>
        <taxon>Tracheophyta</taxon>
        <taxon>Spermatophyta</taxon>
        <taxon>Magnoliopsida</taxon>
        <taxon>eudicotyledons</taxon>
        <taxon>Gunneridae</taxon>
        <taxon>Pentapetalae</taxon>
        <taxon>rosids</taxon>
        <taxon>fabids</taxon>
        <taxon>Fabales</taxon>
        <taxon>Fabaceae</taxon>
        <taxon>Caesalpinioideae</taxon>
        <taxon>Cassia clade</taxon>
        <taxon>Senna</taxon>
    </lineage>
</organism>
<keyword evidence="3" id="KW-1185">Reference proteome</keyword>
<proteinExistence type="predicted"/>
<name>A0A834WVD1_9FABA</name>
<evidence type="ECO:0000313" key="3">
    <source>
        <dbReference type="Proteomes" id="UP000634136"/>
    </source>
</evidence>
<evidence type="ECO:0000313" key="2">
    <source>
        <dbReference type="EMBL" id="KAF7833032.1"/>
    </source>
</evidence>
<sequence>MAGEALGYGDSSHRSSSRGMPLEGYRIL</sequence>
<evidence type="ECO:0000256" key="1">
    <source>
        <dbReference type="SAM" id="MobiDB-lite"/>
    </source>
</evidence>
<comment type="caution">
    <text evidence="2">The sequence shown here is derived from an EMBL/GenBank/DDBJ whole genome shotgun (WGS) entry which is preliminary data.</text>
</comment>
<feature type="region of interest" description="Disordered" evidence="1">
    <location>
        <begin position="1"/>
        <end position="28"/>
    </location>
</feature>
<protein>
    <submittedName>
        <fullName evidence="2">Uncharacterized protein</fullName>
    </submittedName>
</protein>